<accession>A0A0K1PJZ9</accession>
<proteinExistence type="predicted"/>
<dbReference type="Proteomes" id="UP000064967">
    <property type="component" value="Chromosome"/>
</dbReference>
<dbReference type="STRING" id="1391654.AKJ09_00375"/>
<organism evidence="2 3">
    <name type="scientific">Labilithrix luteola</name>
    <dbReference type="NCBI Taxonomy" id="1391654"/>
    <lineage>
        <taxon>Bacteria</taxon>
        <taxon>Pseudomonadati</taxon>
        <taxon>Myxococcota</taxon>
        <taxon>Polyangia</taxon>
        <taxon>Polyangiales</taxon>
        <taxon>Labilitrichaceae</taxon>
        <taxon>Labilithrix</taxon>
    </lineage>
</organism>
<name>A0A0K1PJZ9_9BACT</name>
<sequence>MDEQNLGVTCRMSVGSPSGHDREGSAFRSSAAGEETCSR</sequence>
<reference evidence="2 3" key="1">
    <citation type="submission" date="2015-08" db="EMBL/GenBank/DDBJ databases">
        <authorList>
            <person name="Babu N.S."/>
            <person name="Beckwith C.J."/>
            <person name="Beseler K.G."/>
            <person name="Brison A."/>
            <person name="Carone J.V."/>
            <person name="Caskin T.P."/>
            <person name="Diamond M."/>
            <person name="Durham M.E."/>
            <person name="Foxe J.M."/>
            <person name="Go M."/>
            <person name="Henderson B.A."/>
            <person name="Jones I.B."/>
            <person name="McGettigan J.A."/>
            <person name="Micheletti S.J."/>
            <person name="Nasrallah M.E."/>
            <person name="Ortiz D."/>
            <person name="Piller C.R."/>
            <person name="Privatt S.R."/>
            <person name="Schneider S.L."/>
            <person name="Sharp S."/>
            <person name="Smith T.C."/>
            <person name="Stanton J.D."/>
            <person name="Ullery H.E."/>
            <person name="Wilson R.J."/>
            <person name="Serrano M.G."/>
            <person name="Buck G."/>
            <person name="Lee V."/>
            <person name="Wang Y."/>
            <person name="Carvalho R."/>
            <person name="Voegtly L."/>
            <person name="Shi R."/>
            <person name="Duckworth R."/>
            <person name="Johnson A."/>
            <person name="Loviza R."/>
            <person name="Walstead R."/>
            <person name="Shah Z."/>
            <person name="Kiflezghi M."/>
            <person name="Wade K."/>
            <person name="Ball S.L."/>
            <person name="Bradley K.W."/>
            <person name="Asai D.J."/>
            <person name="Bowman C.A."/>
            <person name="Russell D.A."/>
            <person name="Pope W.H."/>
            <person name="Jacobs-Sera D."/>
            <person name="Hendrix R.W."/>
            <person name="Hatfull G.F."/>
        </authorList>
    </citation>
    <scope>NUCLEOTIDE SEQUENCE [LARGE SCALE GENOMIC DNA]</scope>
    <source>
        <strain evidence="2 3">DSM 27648</strain>
    </source>
</reference>
<feature type="region of interest" description="Disordered" evidence="1">
    <location>
        <begin position="1"/>
        <end position="39"/>
    </location>
</feature>
<dbReference type="AlphaFoldDB" id="A0A0K1PJZ9"/>
<protein>
    <submittedName>
        <fullName evidence="2">Uncharacterized protein</fullName>
    </submittedName>
</protein>
<evidence type="ECO:0000313" key="2">
    <source>
        <dbReference type="EMBL" id="AKU93711.1"/>
    </source>
</evidence>
<evidence type="ECO:0000313" key="3">
    <source>
        <dbReference type="Proteomes" id="UP000064967"/>
    </source>
</evidence>
<keyword evidence="3" id="KW-1185">Reference proteome</keyword>
<dbReference type="KEGG" id="llu:AKJ09_00375"/>
<dbReference type="EMBL" id="CP012333">
    <property type="protein sequence ID" value="AKU93711.1"/>
    <property type="molecule type" value="Genomic_DNA"/>
</dbReference>
<evidence type="ECO:0000256" key="1">
    <source>
        <dbReference type="SAM" id="MobiDB-lite"/>
    </source>
</evidence>
<gene>
    <name evidence="2" type="ORF">AKJ09_00375</name>
</gene>